<keyword evidence="1" id="KW-1133">Transmembrane helix</keyword>
<organism evidence="2 3">
    <name type="scientific">Fructobacillus papyriferae</name>
    <dbReference type="NCBI Taxonomy" id="2713171"/>
    <lineage>
        <taxon>Bacteria</taxon>
        <taxon>Bacillati</taxon>
        <taxon>Bacillota</taxon>
        <taxon>Bacilli</taxon>
        <taxon>Lactobacillales</taxon>
        <taxon>Lactobacillaceae</taxon>
        <taxon>Fructobacillus</taxon>
    </lineage>
</organism>
<evidence type="ECO:0000313" key="2">
    <source>
        <dbReference type="EMBL" id="MBS9335472.1"/>
    </source>
</evidence>
<feature type="transmembrane region" description="Helical" evidence="1">
    <location>
        <begin position="32"/>
        <end position="51"/>
    </location>
</feature>
<gene>
    <name evidence="2" type="ORF">G6R27_05455</name>
</gene>
<evidence type="ECO:0000313" key="3">
    <source>
        <dbReference type="Proteomes" id="UP001519418"/>
    </source>
</evidence>
<feature type="transmembrane region" description="Helical" evidence="1">
    <location>
        <begin position="92"/>
        <end position="115"/>
    </location>
</feature>
<reference evidence="2 3" key="1">
    <citation type="submission" date="2020-02" db="EMBL/GenBank/DDBJ databases">
        <title>Fructobacillus sp. isolated from paper mulberry of Taiwan.</title>
        <authorList>
            <person name="Lin S.-T."/>
        </authorList>
    </citation>
    <scope>NUCLEOTIDE SEQUENCE [LARGE SCALE GENOMIC DNA]</scope>
    <source>
        <strain evidence="2 3">M1-10</strain>
    </source>
</reference>
<dbReference type="Pfam" id="PF03596">
    <property type="entry name" value="Cad"/>
    <property type="match status" value="1"/>
</dbReference>
<keyword evidence="1" id="KW-0472">Membrane</keyword>
<keyword evidence="3" id="KW-1185">Reference proteome</keyword>
<dbReference type="RefSeq" id="WP_213820066.1">
    <property type="nucleotide sequence ID" value="NZ_JAAMFI010000003.1"/>
</dbReference>
<feature type="transmembrane region" description="Helical" evidence="1">
    <location>
        <begin position="6"/>
        <end position="25"/>
    </location>
</feature>
<name>A0ABS5QU56_9LACO</name>
<comment type="caution">
    <text evidence="2">The sequence shown here is derived from an EMBL/GenBank/DDBJ whole genome shotgun (WGS) entry which is preliminary data.</text>
</comment>
<evidence type="ECO:0000256" key="1">
    <source>
        <dbReference type="SAM" id="Phobius"/>
    </source>
</evidence>
<keyword evidence="1" id="KW-0812">Transmembrane</keyword>
<dbReference type="Proteomes" id="UP001519418">
    <property type="component" value="Unassembled WGS sequence"/>
</dbReference>
<accession>A0ABS5QU56</accession>
<sequence length="191" mass="21488">MNMSLLTLTFLAVNLDFFIMMLFLLKKYSFRAVLFGYLAGNLLLMIVSYLAGQILEAFLPEWLLGVLGFIPIYLALCDDDDDEGEVQGKSPFWMVLGTYLSVCAGCNLSIFLPVLLGETWLTFAETLAYITILTFLIVFLLKAVANNRFVTSMIDRFGEILMKICYIAIGIYVLLDSGFLAHVIDFVAHLF</sequence>
<evidence type="ECO:0008006" key="4">
    <source>
        <dbReference type="Google" id="ProtNLM"/>
    </source>
</evidence>
<dbReference type="EMBL" id="JAAMFI010000003">
    <property type="protein sequence ID" value="MBS9335472.1"/>
    <property type="molecule type" value="Genomic_DNA"/>
</dbReference>
<proteinExistence type="predicted"/>
<feature type="transmembrane region" description="Helical" evidence="1">
    <location>
        <begin position="127"/>
        <end position="144"/>
    </location>
</feature>
<dbReference type="InterPro" id="IPR004676">
    <property type="entry name" value="Cd-R_transporter"/>
</dbReference>
<feature type="transmembrane region" description="Helical" evidence="1">
    <location>
        <begin position="164"/>
        <end position="184"/>
    </location>
</feature>
<protein>
    <recommendedName>
        <fullName evidence="4">Integral membrane protein</fullName>
    </recommendedName>
</protein>
<feature type="transmembrane region" description="Helical" evidence="1">
    <location>
        <begin position="57"/>
        <end position="76"/>
    </location>
</feature>